<dbReference type="EMBL" id="JABURY010000005">
    <property type="protein sequence ID" value="MBC9129958.1"/>
    <property type="molecule type" value="Genomic_DNA"/>
</dbReference>
<protein>
    <recommendedName>
        <fullName evidence="3">Bacterial EndoU nuclease domain-containing protein</fullName>
    </recommendedName>
</protein>
<organism evidence="1 2">
    <name type="scientific">Frischella japonica</name>
    <dbReference type="NCBI Taxonomy" id="2741544"/>
    <lineage>
        <taxon>Bacteria</taxon>
        <taxon>Pseudomonadati</taxon>
        <taxon>Pseudomonadota</taxon>
        <taxon>Gammaproteobacteria</taxon>
        <taxon>Orbales</taxon>
        <taxon>Orbaceae</taxon>
        <taxon>Frischella</taxon>
    </lineage>
</organism>
<comment type="caution">
    <text evidence="1">The sequence shown here is derived from an EMBL/GenBank/DDBJ whole genome shotgun (WGS) entry which is preliminary data.</text>
</comment>
<dbReference type="RefSeq" id="WP_187754415.1">
    <property type="nucleotide sequence ID" value="NZ_JABURY010000005.1"/>
</dbReference>
<accession>A0ABR7QUS9</accession>
<evidence type="ECO:0000313" key="1">
    <source>
        <dbReference type="EMBL" id="MBC9129958.1"/>
    </source>
</evidence>
<evidence type="ECO:0008006" key="3">
    <source>
        <dbReference type="Google" id="ProtNLM"/>
    </source>
</evidence>
<gene>
    <name evidence="1" type="ORF">FcAc13_01385</name>
</gene>
<name>A0ABR7QUS9_9GAMM</name>
<keyword evidence="2" id="KW-1185">Reference proteome</keyword>
<dbReference type="CDD" id="cd20686">
    <property type="entry name" value="CdiA-CT_Ec-like"/>
    <property type="match status" value="1"/>
</dbReference>
<proteinExistence type="predicted"/>
<reference evidence="1 2" key="1">
    <citation type="submission" date="2020-06" db="EMBL/GenBank/DDBJ databases">
        <title>Frischella cerana isolated from Apis cerana gut homogenate.</title>
        <authorList>
            <person name="Wolter L.A."/>
            <person name="Suenami S."/>
            <person name="Miyazaki R."/>
        </authorList>
    </citation>
    <scope>NUCLEOTIDE SEQUENCE [LARGE SCALE GENOMIC DNA]</scope>
    <source>
        <strain evidence="1 2">Ac13</strain>
    </source>
</reference>
<evidence type="ECO:0000313" key="2">
    <source>
        <dbReference type="Proteomes" id="UP000651208"/>
    </source>
</evidence>
<sequence length="222" mass="24912">MEGLLIGSLAEPLTRSLRLLKYTRIKITVTEVRTKVHYKIDTVTVELDEVNWNNVAEKGTKQQLVPDSFVSDVTSHNKQIGQLNAKRTGISGAHNQDAFLESIKMTGGEIVGPKYTDSRFPGLIEYKYKLPKKVANGPNAGAINGFKKVEKKTTYDPSILSDAKIADMSNRAAKQAENYFRNNSKAREYSVKIDGYWFIVTKDRNTGKINNAFITIPNRNIK</sequence>
<dbReference type="Proteomes" id="UP000651208">
    <property type="component" value="Unassembled WGS sequence"/>
</dbReference>